<accession>A0A8T1TRS0</accession>
<dbReference type="Proteomes" id="UP000688947">
    <property type="component" value="Unassembled WGS sequence"/>
</dbReference>
<feature type="non-terminal residue" evidence="1">
    <location>
        <position position="416"/>
    </location>
</feature>
<sequence length="416" mass="47394">IVLLAAEQGHFEVVCWLCEHTVEEEEKYDETYDEVMKHVLKFGDDDLTKFLLPPGRCVLDYAKNCPRVEVIEMMLDCGYLRRDAEAAASAIRDFAAEDCSQRGYWSNRLIGSCFGALVDSCKGGKLETVQWLHQYPICLRAIELLKSGQCYADPITEAAGEGHWEIVQYLCDQEIAKDYDEALKRAIRNGHQRPRIRPIDFAARCGRLEVVQFLRNFNPQDQRGSESSRNDAWWSQSQNSILLAADKGHLELVKWLHANRYESCAEHAMDAAARAGHLPVVKWLHFNRSEGCTAYAMHFAAVIGHLSLVQWLHSNRDEGCAKAINTMDWVARAGHLDVAKWLDANKLDECSDGAIKEVFRNGPLRVASWLHSWLHSRFPDQTPVGNLQKIQERLFVSTNWKMRMQTATKMTESKVA</sequence>
<protein>
    <recommendedName>
        <fullName evidence="3">Ankyrin repeat-containing domain</fullName>
    </recommendedName>
</protein>
<reference evidence="1" key="1">
    <citation type="submission" date="2021-01" db="EMBL/GenBank/DDBJ databases">
        <title>Phytophthora aleatoria, a newly-described species from Pinus radiata is distinct from Phytophthora cactorum isolates based on comparative genomics.</title>
        <authorList>
            <person name="Mcdougal R."/>
            <person name="Panda P."/>
            <person name="Williams N."/>
            <person name="Studholme D.J."/>
        </authorList>
    </citation>
    <scope>NUCLEOTIDE SEQUENCE</scope>
    <source>
        <strain evidence="1">NZFS 3830</strain>
    </source>
</reference>
<evidence type="ECO:0000313" key="1">
    <source>
        <dbReference type="EMBL" id="KAG6946529.1"/>
    </source>
</evidence>
<dbReference type="Pfam" id="PF13637">
    <property type="entry name" value="Ank_4"/>
    <property type="match status" value="1"/>
</dbReference>
<comment type="caution">
    <text evidence="1">The sequence shown here is derived from an EMBL/GenBank/DDBJ whole genome shotgun (WGS) entry which is preliminary data.</text>
</comment>
<dbReference type="AlphaFoldDB" id="A0A8T1TRS0"/>
<dbReference type="PANTHER" id="PTHR46586">
    <property type="entry name" value="ANKYRIN REPEAT-CONTAINING PROTEIN"/>
    <property type="match status" value="1"/>
</dbReference>
<dbReference type="EMBL" id="JAENGZ010001721">
    <property type="protein sequence ID" value="KAG6946529.1"/>
    <property type="molecule type" value="Genomic_DNA"/>
</dbReference>
<gene>
    <name evidence="1" type="ORF">JG687_00016640</name>
</gene>
<dbReference type="InterPro" id="IPR002110">
    <property type="entry name" value="Ankyrin_rpt"/>
</dbReference>
<name>A0A8T1TRS0_9STRA</name>
<dbReference type="VEuPathDB" id="FungiDB:PC110_g4393"/>
<proteinExistence type="predicted"/>
<dbReference type="InterPro" id="IPR052050">
    <property type="entry name" value="SecEffector_AnkRepeat"/>
</dbReference>
<dbReference type="OrthoDB" id="129599at2759"/>
<evidence type="ECO:0008006" key="3">
    <source>
        <dbReference type="Google" id="ProtNLM"/>
    </source>
</evidence>
<evidence type="ECO:0000313" key="2">
    <source>
        <dbReference type="Proteomes" id="UP000688947"/>
    </source>
</evidence>
<dbReference type="PANTHER" id="PTHR46586:SF3">
    <property type="entry name" value="ANKYRIN REPEAT-CONTAINING PROTEIN"/>
    <property type="match status" value="1"/>
</dbReference>
<organism evidence="1 2">
    <name type="scientific">Phytophthora cactorum</name>
    <dbReference type="NCBI Taxonomy" id="29920"/>
    <lineage>
        <taxon>Eukaryota</taxon>
        <taxon>Sar</taxon>
        <taxon>Stramenopiles</taxon>
        <taxon>Oomycota</taxon>
        <taxon>Peronosporomycetes</taxon>
        <taxon>Peronosporales</taxon>
        <taxon>Peronosporaceae</taxon>
        <taxon>Phytophthora</taxon>
    </lineage>
</organism>